<dbReference type="Proteomes" id="UP000215902">
    <property type="component" value="Unassembled WGS sequence"/>
</dbReference>
<evidence type="ECO:0000259" key="2">
    <source>
        <dbReference type="PROSITE" id="PS50969"/>
    </source>
</evidence>
<feature type="region of interest" description="Disordered" evidence="1">
    <location>
        <begin position="1"/>
        <end position="60"/>
    </location>
</feature>
<feature type="compositionally biased region" description="Polar residues" evidence="1">
    <location>
        <begin position="1"/>
        <end position="11"/>
    </location>
</feature>
<comment type="caution">
    <text evidence="3">The sequence shown here is derived from an EMBL/GenBank/DDBJ whole genome shotgun (WGS) entry which is preliminary data.</text>
</comment>
<feature type="compositionally biased region" description="Basic and acidic residues" evidence="1">
    <location>
        <begin position="19"/>
        <end position="31"/>
    </location>
</feature>
<feature type="region of interest" description="Disordered" evidence="1">
    <location>
        <begin position="114"/>
        <end position="145"/>
    </location>
</feature>
<dbReference type="PROSITE" id="PS50969">
    <property type="entry name" value="FCP1"/>
    <property type="match status" value="1"/>
</dbReference>
<dbReference type="STRING" id="282301.A0A267H141"/>
<dbReference type="InterPro" id="IPR004274">
    <property type="entry name" value="FCP1_dom"/>
</dbReference>
<dbReference type="InterPro" id="IPR036412">
    <property type="entry name" value="HAD-like_sf"/>
</dbReference>
<accession>A0A267H141</accession>
<dbReference type="InterPro" id="IPR011948">
    <property type="entry name" value="Dullard_phosphatase"/>
</dbReference>
<name>A0A267H141_9PLAT</name>
<sequence>MDISSIITQVNDPDFVSTDVERPNLEVKSNPENKASSNNDASNMEHSNNRPNHGQGDTAAASDEVISPIVQDPAEKADTDGPTVDVVTVNEPSKPRPLRELLCCFCFNRRSSTRRRQQQQQQQQHHNHHHHHHHGQNGQTFSIDLLGPRDPDLGDKICAVIDLDETLVHSSFKFVDEPDFVIDVEIEGLVHQVYVLKRPYADEFLERMGQLYECVLFTASLAKYADPVSDRLDRWSTFKHRLFRESCVLHCDNFVKDLAQLGRPVDRCVIIDNSPASYMFNTENAIRVHTWVGDQADTELRDLLPYMERLAAAASVPEFLRDYPPLSQAHQLPATFAGPPADVVAAVSDRGDAENSANVANDVANGVSADVANDVANDVAADVANDVAADVANDVAADVANDVANDVAADVATDVAANVAADVANNVAANVAGTDGDAVQLQDIRPVVETSPNLLGLSSPDSSP</sequence>
<organism evidence="3 4">
    <name type="scientific">Macrostomum lignano</name>
    <dbReference type="NCBI Taxonomy" id="282301"/>
    <lineage>
        <taxon>Eukaryota</taxon>
        <taxon>Metazoa</taxon>
        <taxon>Spiralia</taxon>
        <taxon>Lophotrochozoa</taxon>
        <taxon>Platyhelminthes</taxon>
        <taxon>Rhabditophora</taxon>
        <taxon>Macrostomorpha</taxon>
        <taxon>Macrostomida</taxon>
        <taxon>Macrostomidae</taxon>
        <taxon>Macrostomum</taxon>
    </lineage>
</organism>
<evidence type="ECO:0000313" key="4">
    <source>
        <dbReference type="Proteomes" id="UP000215902"/>
    </source>
</evidence>
<feature type="compositionally biased region" description="Low complexity" evidence="1">
    <location>
        <begin position="136"/>
        <end position="145"/>
    </location>
</feature>
<keyword evidence="4" id="KW-1185">Reference proteome</keyword>
<feature type="compositionally biased region" description="Low complexity" evidence="1">
    <location>
        <begin position="80"/>
        <end position="89"/>
    </location>
</feature>
<dbReference type="SMART" id="SM00577">
    <property type="entry name" value="CPDc"/>
    <property type="match status" value="1"/>
</dbReference>
<gene>
    <name evidence="3" type="ORF">BOX15_Mlig017166g1</name>
</gene>
<dbReference type="InterPro" id="IPR023214">
    <property type="entry name" value="HAD_sf"/>
</dbReference>
<dbReference type="AlphaFoldDB" id="A0A267H141"/>
<dbReference type="Gene3D" id="3.40.50.1000">
    <property type="entry name" value="HAD superfamily/HAD-like"/>
    <property type="match status" value="1"/>
</dbReference>
<proteinExistence type="predicted"/>
<evidence type="ECO:0000256" key="1">
    <source>
        <dbReference type="SAM" id="MobiDB-lite"/>
    </source>
</evidence>
<dbReference type="CDD" id="cd07521">
    <property type="entry name" value="HAD_FCP1-like"/>
    <property type="match status" value="1"/>
</dbReference>
<dbReference type="SUPFAM" id="SSF56784">
    <property type="entry name" value="HAD-like"/>
    <property type="match status" value="1"/>
</dbReference>
<protein>
    <recommendedName>
        <fullName evidence="2">FCP1 homology domain-containing protein</fullName>
    </recommendedName>
</protein>
<feature type="compositionally biased region" description="Polar residues" evidence="1">
    <location>
        <begin position="32"/>
        <end position="52"/>
    </location>
</feature>
<dbReference type="NCBIfam" id="TIGR02251">
    <property type="entry name" value="HIF-SF_euk"/>
    <property type="match status" value="1"/>
</dbReference>
<reference evidence="3 4" key="1">
    <citation type="submission" date="2017-06" db="EMBL/GenBank/DDBJ databases">
        <title>A platform for efficient transgenesis in Macrostomum lignano, a flatworm model organism for stem cell research.</title>
        <authorList>
            <person name="Berezikov E."/>
        </authorList>
    </citation>
    <scope>NUCLEOTIDE SEQUENCE [LARGE SCALE GENOMIC DNA]</scope>
    <source>
        <strain evidence="3">DV1</strain>
        <tissue evidence="3">Whole organism</tissue>
    </source>
</reference>
<dbReference type="GO" id="GO:0016791">
    <property type="term" value="F:phosphatase activity"/>
    <property type="evidence" value="ECO:0007669"/>
    <property type="project" value="InterPro"/>
</dbReference>
<feature type="region of interest" description="Disordered" evidence="1">
    <location>
        <begin position="73"/>
        <end position="92"/>
    </location>
</feature>
<feature type="compositionally biased region" description="Basic residues" evidence="1">
    <location>
        <begin position="125"/>
        <end position="135"/>
    </location>
</feature>
<dbReference type="PANTHER" id="PTHR12210">
    <property type="entry name" value="DULLARD PROTEIN PHOSPHATASE"/>
    <property type="match status" value="1"/>
</dbReference>
<feature type="domain" description="FCP1 homology" evidence="2">
    <location>
        <begin position="152"/>
        <end position="310"/>
    </location>
</feature>
<dbReference type="Pfam" id="PF03031">
    <property type="entry name" value="NIF"/>
    <property type="match status" value="1"/>
</dbReference>
<dbReference type="OrthoDB" id="277011at2759"/>
<evidence type="ECO:0000313" key="3">
    <source>
        <dbReference type="EMBL" id="PAA91988.1"/>
    </source>
</evidence>
<dbReference type="EMBL" id="NIVC01000067">
    <property type="protein sequence ID" value="PAA91988.1"/>
    <property type="molecule type" value="Genomic_DNA"/>
</dbReference>
<dbReference type="InterPro" id="IPR050365">
    <property type="entry name" value="TIM50"/>
</dbReference>
<dbReference type="FunFam" id="3.40.50.1000:FF:000093">
    <property type="entry name" value="NLI interacting factor-like phosphatase family protein"/>
    <property type="match status" value="1"/>
</dbReference>